<evidence type="ECO:0000313" key="5">
    <source>
        <dbReference type="Proteomes" id="UP000500843"/>
    </source>
</evidence>
<evidence type="ECO:0000259" key="2">
    <source>
        <dbReference type="Pfam" id="PF26603"/>
    </source>
</evidence>
<gene>
    <name evidence="3" type="ORF">FIU21_09740</name>
    <name evidence="4" type="ORF">J5A58_12115</name>
</gene>
<organism evidence="3 5">
    <name type="scientific">Prevotella melaninogenica</name>
    <dbReference type="NCBI Taxonomy" id="28132"/>
    <lineage>
        <taxon>Bacteria</taxon>
        <taxon>Pseudomonadati</taxon>
        <taxon>Bacteroidota</taxon>
        <taxon>Bacteroidia</taxon>
        <taxon>Bacteroidales</taxon>
        <taxon>Prevotellaceae</taxon>
        <taxon>Prevotella</taxon>
    </lineage>
</organism>
<accession>A0A7D4KGL0</accession>
<name>A0A7D4KGL0_9BACT</name>
<sequence>MNITKYLSFIPWVLIGQILGTLVVIPLGYYLFDKVYYSEKYESDENVKSVYKRYMENSYVIKCRMPDEDSKYYLENVDDKVVTHERFKIKSKSNYFDRPSAEYVPFYSTEYKKFFNIIFMGYFTTWGFYNKEVFMTVNKDDMNNPAYGTKDNPVPVLKMVGVHESIRDNDRDYDQAYMDSFYYNNIIRYLKYKMPKEEFERRFKKGK</sequence>
<proteinExistence type="predicted"/>
<protein>
    <recommendedName>
        <fullName evidence="2">DUF8188 domain-containing protein</fullName>
    </recommendedName>
</protein>
<feature type="domain" description="DUF8188" evidence="2">
    <location>
        <begin position="48"/>
        <end position="203"/>
    </location>
</feature>
<feature type="transmembrane region" description="Helical" evidence="1">
    <location>
        <begin position="6"/>
        <end position="32"/>
    </location>
</feature>
<evidence type="ECO:0000256" key="1">
    <source>
        <dbReference type="SAM" id="Phobius"/>
    </source>
</evidence>
<dbReference type="Pfam" id="PF26603">
    <property type="entry name" value="DUF8188"/>
    <property type="match status" value="1"/>
</dbReference>
<evidence type="ECO:0000313" key="3">
    <source>
        <dbReference type="EMBL" id="QKH89198.1"/>
    </source>
</evidence>
<dbReference type="InterPro" id="IPR058501">
    <property type="entry name" value="DUF8188"/>
</dbReference>
<dbReference type="EMBL" id="CP054011">
    <property type="protein sequence ID" value="QKH89198.1"/>
    <property type="molecule type" value="Genomic_DNA"/>
</dbReference>
<dbReference type="Proteomes" id="UP000500843">
    <property type="component" value="Chromosome 2"/>
</dbReference>
<evidence type="ECO:0000313" key="6">
    <source>
        <dbReference type="Proteomes" id="UP000682195"/>
    </source>
</evidence>
<evidence type="ECO:0000313" key="4">
    <source>
        <dbReference type="EMBL" id="QUB76467.1"/>
    </source>
</evidence>
<keyword evidence="6" id="KW-1185">Reference proteome</keyword>
<reference evidence="3 5" key="1">
    <citation type="submission" date="2020-05" db="EMBL/GenBank/DDBJ databases">
        <title>FDA dAtabase for Regulatory Grade micrObial Sequences (FDA-ARGOS): Supporting development and validation of Infectious Disease Dx tests.</title>
        <authorList>
            <person name="Moreno J."/>
            <person name="Tallon L."/>
            <person name="Sadzewicz L."/>
            <person name="Zhao X."/>
            <person name="Vavikolanu K."/>
            <person name="Mehta A."/>
            <person name="Aluvathingal J."/>
            <person name="Nadendla S."/>
            <person name="Myers T."/>
            <person name="Yan Y."/>
            <person name="Sichtig H."/>
        </authorList>
    </citation>
    <scope>NUCLEOTIDE SEQUENCE [LARGE SCALE GENOMIC DNA]</scope>
    <source>
        <strain evidence="3 5">FDAARGOS_760</strain>
    </source>
</reference>
<keyword evidence="1" id="KW-0472">Membrane</keyword>
<dbReference type="EMBL" id="CP072362">
    <property type="protein sequence ID" value="QUB76467.1"/>
    <property type="molecule type" value="Genomic_DNA"/>
</dbReference>
<keyword evidence="1" id="KW-1133">Transmembrane helix</keyword>
<keyword evidence="1" id="KW-0812">Transmembrane</keyword>
<reference evidence="4 6" key="2">
    <citation type="submission" date="2021-03" db="EMBL/GenBank/DDBJ databases">
        <title>Human Oral Microbial Genomes.</title>
        <authorList>
            <person name="Johnston C.D."/>
            <person name="Chen T."/>
            <person name="Dewhirst F.E."/>
        </authorList>
    </citation>
    <scope>NUCLEOTIDE SEQUENCE [LARGE SCALE GENOMIC DNA]</scope>
    <source>
        <strain evidence="4 6">F0054</strain>
    </source>
</reference>
<dbReference type="RefSeq" id="WP_004361388.1">
    <property type="nucleotide sequence ID" value="NZ_CP054011.1"/>
</dbReference>
<dbReference type="Proteomes" id="UP000682195">
    <property type="component" value="Chromosome 2"/>
</dbReference>
<dbReference type="AlphaFoldDB" id="A0A7D4KGL0"/>